<dbReference type="InterPro" id="IPR028002">
    <property type="entry name" value="Myb_DNA-bind_5"/>
</dbReference>
<protein>
    <recommendedName>
        <fullName evidence="2">Regulatory protein zeste</fullName>
    </recommendedName>
</protein>
<gene>
    <name evidence="8" type="ORF">PIBRA_LOCUS6280</name>
</gene>
<evidence type="ECO:0000313" key="8">
    <source>
        <dbReference type="EMBL" id="CAH4029536.1"/>
    </source>
</evidence>
<reference evidence="8" key="1">
    <citation type="submission" date="2022-05" db="EMBL/GenBank/DDBJ databases">
        <authorList>
            <person name="Okamura Y."/>
        </authorList>
    </citation>
    <scope>NUCLEOTIDE SEQUENCE</scope>
</reference>
<feature type="domain" description="Myb/SANT-like DNA-binding" evidence="7">
    <location>
        <begin position="8"/>
        <end position="80"/>
    </location>
</feature>
<dbReference type="Pfam" id="PF13873">
    <property type="entry name" value="Myb_DNA-bind_5"/>
    <property type="match status" value="1"/>
</dbReference>
<accession>A0A9P0TDC1</accession>
<proteinExistence type="predicted"/>
<evidence type="ECO:0000313" key="9">
    <source>
        <dbReference type="Proteomes" id="UP001152562"/>
    </source>
</evidence>
<evidence type="ECO:0000256" key="3">
    <source>
        <dbReference type="ARBA" id="ARBA00023015"/>
    </source>
</evidence>
<dbReference type="EMBL" id="CALOZG010000008">
    <property type="protein sequence ID" value="CAH4029536.1"/>
    <property type="molecule type" value="Genomic_DNA"/>
</dbReference>
<keyword evidence="6" id="KW-0175">Coiled coil</keyword>
<dbReference type="AlphaFoldDB" id="A0A9P0TDC1"/>
<evidence type="ECO:0000256" key="1">
    <source>
        <dbReference type="ARBA" id="ARBA00011764"/>
    </source>
</evidence>
<keyword evidence="9" id="KW-1185">Reference proteome</keyword>
<name>A0A9P0TDC1_PIEBR</name>
<sequence length="175" mass="20799">METTKHIFTYNEKKCLRDIVKKYYAIVENKDIHTEAVRQKNATWQQIGEEYNACPHVSFHATPKQLRRLWLNLKQRSKAKPQTLLLKKEPELNGTQNEDPLRVELLQKGINELQTFNYRDQQEECRKSEKHEIEMHILKERLREAKAKADLAELIYNQQFNTGTVTAEIEQSNYK</sequence>
<evidence type="ECO:0000256" key="2">
    <source>
        <dbReference type="ARBA" id="ARBA00016807"/>
    </source>
</evidence>
<evidence type="ECO:0000256" key="4">
    <source>
        <dbReference type="ARBA" id="ARBA00023163"/>
    </source>
</evidence>
<evidence type="ECO:0000256" key="6">
    <source>
        <dbReference type="SAM" id="Coils"/>
    </source>
</evidence>
<feature type="coiled-coil region" evidence="6">
    <location>
        <begin position="128"/>
        <end position="155"/>
    </location>
</feature>
<comment type="caution">
    <text evidence="8">The sequence shown here is derived from an EMBL/GenBank/DDBJ whole genome shotgun (WGS) entry which is preliminary data.</text>
</comment>
<evidence type="ECO:0000259" key="7">
    <source>
        <dbReference type="Pfam" id="PF13873"/>
    </source>
</evidence>
<comment type="subunit">
    <text evidence="1">Self-associates forming complexes of several hundred monomers.</text>
</comment>
<keyword evidence="4" id="KW-0804">Transcription</keyword>
<organism evidence="8 9">
    <name type="scientific">Pieris brassicae</name>
    <name type="common">White butterfly</name>
    <name type="synonym">Large white butterfly</name>
    <dbReference type="NCBI Taxonomy" id="7116"/>
    <lineage>
        <taxon>Eukaryota</taxon>
        <taxon>Metazoa</taxon>
        <taxon>Ecdysozoa</taxon>
        <taxon>Arthropoda</taxon>
        <taxon>Hexapoda</taxon>
        <taxon>Insecta</taxon>
        <taxon>Pterygota</taxon>
        <taxon>Neoptera</taxon>
        <taxon>Endopterygota</taxon>
        <taxon>Lepidoptera</taxon>
        <taxon>Glossata</taxon>
        <taxon>Ditrysia</taxon>
        <taxon>Papilionoidea</taxon>
        <taxon>Pieridae</taxon>
        <taxon>Pierinae</taxon>
        <taxon>Pieris</taxon>
    </lineage>
</organism>
<comment type="function">
    <text evidence="5">Involved in transvection phenomena (= synapsis-dependent gene expression), where the synaptic pairing of chromosomes carrying genes with which zeste interacts influences the expression of these genes. Zeste binds to DNA and stimulates transcription from a nearby promoter.</text>
</comment>
<evidence type="ECO:0000256" key="5">
    <source>
        <dbReference type="ARBA" id="ARBA00025466"/>
    </source>
</evidence>
<keyword evidence="3" id="KW-0805">Transcription regulation</keyword>
<dbReference type="Proteomes" id="UP001152562">
    <property type="component" value="Unassembled WGS sequence"/>
</dbReference>